<organism evidence="2 3">
    <name type="scientific">Rhynchophorus ferrugineus</name>
    <name type="common">Red palm weevil</name>
    <name type="synonym">Curculio ferrugineus</name>
    <dbReference type="NCBI Taxonomy" id="354439"/>
    <lineage>
        <taxon>Eukaryota</taxon>
        <taxon>Metazoa</taxon>
        <taxon>Ecdysozoa</taxon>
        <taxon>Arthropoda</taxon>
        <taxon>Hexapoda</taxon>
        <taxon>Insecta</taxon>
        <taxon>Pterygota</taxon>
        <taxon>Neoptera</taxon>
        <taxon>Endopterygota</taxon>
        <taxon>Coleoptera</taxon>
        <taxon>Polyphaga</taxon>
        <taxon>Cucujiformia</taxon>
        <taxon>Curculionidae</taxon>
        <taxon>Dryophthorinae</taxon>
        <taxon>Rhynchophorus</taxon>
    </lineage>
</organism>
<evidence type="ECO:0000256" key="1">
    <source>
        <dbReference type="SAM" id="MobiDB-lite"/>
    </source>
</evidence>
<feature type="region of interest" description="Disordered" evidence="1">
    <location>
        <begin position="82"/>
        <end position="113"/>
    </location>
</feature>
<accession>A0A834M542</accession>
<dbReference type="AlphaFoldDB" id="A0A834M542"/>
<reference evidence="2" key="1">
    <citation type="submission" date="2020-08" db="EMBL/GenBank/DDBJ databases">
        <title>Genome sequencing and assembly of the red palm weevil Rhynchophorus ferrugineus.</title>
        <authorList>
            <person name="Dias G.B."/>
            <person name="Bergman C.M."/>
            <person name="Manee M."/>
        </authorList>
    </citation>
    <scope>NUCLEOTIDE SEQUENCE</scope>
    <source>
        <strain evidence="2">AA-2017</strain>
        <tissue evidence="2">Whole larva</tissue>
    </source>
</reference>
<evidence type="ECO:0000313" key="3">
    <source>
        <dbReference type="Proteomes" id="UP000625711"/>
    </source>
</evidence>
<protein>
    <submittedName>
        <fullName evidence="2">Uncharacterized protein</fullName>
    </submittedName>
</protein>
<keyword evidence="3" id="KW-1185">Reference proteome</keyword>
<proteinExistence type="predicted"/>
<gene>
    <name evidence="2" type="ORF">GWI33_021124</name>
</gene>
<dbReference type="Proteomes" id="UP000625711">
    <property type="component" value="Unassembled WGS sequence"/>
</dbReference>
<comment type="caution">
    <text evidence="2">The sequence shown here is derived from an EMBL/GenBank/DDBJ whole genome shotgun (WGS) entry which is preliminary data.</text>
</comment>
<sequence>MQQKIDRKLDRPGDLELVIPWSVVVEDAHRDRDKGQRWRTASEEMVSGWRDRAPMGPYRYGTDVDALANIKRGCVAVLKLGIDAGRSPTPGPDRNSGGEKSATRTQPPFQPRPRRPMAFFVCLRSKDVHRVLLL</sequence>
<dbReference type="EMBL" id="JAACXV010014612">
    <property type="protein sequence ID" value="KAF7265469.1"/>
    <property type="molecule type" value="Genomic_DNA"/>
</dbReference>
<evidence type="ECO:0000313" key="2">
    <source>
        <dbReference type="EMBL" id="KAF7265469.1"/>
    </source>
</evidence>
<name>A0A834M542_RHYFE</name>